<reference evidence="1 2" key="1">
    <citation type="submission" date="2023-10" db="EMBL/GenBank/DDBJ databases">
        <title>Bacteria for the degradation of biodegradable plastic PBAT(Polybutylene adipate terephthalate).</title>
        <authorList>
            <person name="Weon H.-Y."/>
            <person name="Yeon J."/>
        </authorList>
    </citation>
    <scope>NUCLEOTIDE SEQUENCE [LARGE SCALE GENOMIC DNA]</scope>
    <source>
        <strain evidence="1 2">SBD 7-3</strain>
    </source>
</reference>
<dbReference type="Proteomes" id="UP001303946">
    <property type="component" value="Chromosome"/>
</dbReference>
<protein>
    <submittedName>
        <fullName evidence="1">Alpha/beta hydrolase</fullName>
    </submittedName>
</protein>
<gene>
    <name evidence="1" type="ORF">RXV79_26435</name>
</gene>
<dbReference type="Gene3D" id="3.40.50.1820">
    <property type="entry name" value="alpha/beta hydrolase"/>
    <property type="match status" value="1"/>
</dbReference>
<name>A0ABZ0CTY5_9BURK</name>
<dbReference type="RefSeq" id="WP_316701172.1">
    <property type="nucleotide sequence ID" value="NZ_CP136336.1"/>
</dbReference>
<dbReference type="SUPFAM" id="SSF53474">
    <property type="entry name" value="alpha/beta-Hydrolases"/>
    <property type="match status" value="1"/>
</dbReference>
<dbReference type="GO" id="GO:0016787">
    <property type="term" value="F:hydrolase activity"/>
    <property type="evidence" value="ECO:0007669"/>
    <property type="project" value="UniProtKB-KW"/>
</dbReference>
<evidence type="ECO:0000313" key="2">
    <source>
        <dbReference type="Proteomes" id="UP001303946"/>
    </source>
</evidence>
<dbReference type="InterPro" id="IPR029058">
    <property type="entry name" value="AB_hydrolase_fold"/>
</dbReference>
<sequence length="494" mass="51833">MQQQFSPFRLAAIAAAVVLASCGGGDDDAPAPEETRAQDARVFTPVPLDNTTVYPDYAAGANGPSFTAMAGVAVTTDRWAGVLNGASYRIEVPTTGWNGKLVMYAHGYRGTTLTPTTGNPSIRRYLIENGYAWAASSYAKNWYDVRAGVEDTNALALEFTRIAAANGRTLTAPTKTYIIGHSMGGHIAAAAVEAETLATARNRVRYDGAVPMCGVTGDTELFNTFAAMQVAAQAVAGVPRYPTQNWADISAAVTGNLFSTFSASSVVPTTNGARFASIVENLTGGDRPLFDLALAAGRSFQSAYGTFGSDGTVNGILNRNVLDTNAYTYTITGDAAGSTAINNVALKLTADPDANRMRRDGLRWVPKVNGEFSVPVLTIHTLGDLFVPFNMEQIYRQRAVAKGNGDRLVQRAIRGISHCDFTLAEQVEAFSDLVAWAEGGPKPAGDDVLTPATVAAPTYGCTFTRAATAEDAAAGAAAALFRPLIANNGGACPP</sequence>
<keyword evidence="1" id="KW-0378">Hydrolase</keyword>
<organism evidence="1 2">
    <name type="scientific">Piscinibacter gummiphilus</name>
    <dbReference type="NCBI Taxonomy" id="946333"/>
    <lineage>
        <taxon>Bacteria</taxon>
        <taxon>Pseudomonadati</taxon>
        <taxon>Pseudomonadota</taxon>
        <taxon>Betaproteobacteria</taxon>
        <taxon>Burkholderiales</taxon>
        <taxon>Sphaerotilaceae</taxon>
        <taxon>Piscinibacter</taxon>
    </lineage>
</organism>
<dbReference type="EMBL" id="CP136336">
    <property type="protein sequence ID" value="WOB08424.1"/>
    <property type="molecule type" value="Genomic_DNA"/>
</dbReference>
<keyword evidence="2" id="KW-1185">Reference proteome</keyword>
<proteinExistence type="predicted"/>
<accession>A0ABZ0CTY5</accession>
<evidence type="ECO:0000313" key="1">
    <source>
        <dbReference type="EMBL" id="WOB08424.1"/>
    </source>
</evidence>